<dbReference type="PANTHER" id="PTHR23235:SF120">
    <property type="entry name" value="KRUPPEL-LIKE FACTOR 15"/>
    <property type="match status" value="1"/>
</dbReference>
<protein>
    <recommendedName>
        <fullName evidence="6">C2H2-type domain-containing protein</fullName>
    </recommendedName>
</protein>
<evidence type="ECO:0000256" key="5">
    <source>
        <dbReference type="SAM" id="MobiDB-lite"/>
    </source>
</evidence>
<evidence type="ECO:0000259" key="6">
    <source>
        <dbReference type="PROSITE" id="PS50157"/>
    </source>
</evidence>
<feature type="domain" description="C2H2-type" evidence="6">
    <location>
        <begin position="316"/>
        <end position="345"/>
    </location>
</feature>
<evidence type="ECO:0000256" key="2">
    <source>
        <dbReference type="ARBA" id="ARBA00022771"/>
    </source>
</evidence>
<dbReference type="FunFam" id="3.30.160.60:FF:000793">
    <property type="entry name" value="C2H2 finger domain protein FlbC"/>
    <property type="match status" value="1"/>
</dbReference>
<keyword evidence="1" id="KW-0479">Metal-binding</keyword>
<gene>
    <name evidence="7" type="ORF">TRUGW13939_00110</name>
</gene>
<dbReference type="PROSITE" id="PS00028">
    <property type="entry name" value="ZINC_FINGER_C2H2_1"/>
    <property type="match status" value="2"/>
</dbReference>
<dbReference type="GO" id="GO:0008270">
    <property type="term" value="F:zinc ion binding"/>
    <property type="evidence" value="ECO:0007669"/>
    <property type="project" value="UniProtKB-KW"/>
</dbReference>
<proteinExistence type="predicted"/>
<dbReference type="PROSITE" id="PS50157">
    <property type="entry name" value="ZINC_FINGER_C2H2_2"/>
    <property type="match status" value="2"/>
</dbReference>
<feature type="compositionally biased region" description="Low complexity" evidence="5">
    <location>
        <begin position="238"/>
        <end position="248"/>
    </location>
</feature>
<dbReference type="SUPFAM" id="SSF57667">
    <property type="entry name" value="beta-beta-alpha zinc fingers"/>
    <property type="match status" value="1"/>
</dbReference>
<evidence type="ECO:0000256" key="1">
    <source>
        <dbReference type="ARBA" id="ARBA00022723"/>
    </source>
</evidence>
<feature type="domain" description="C2H2-type" evidence="6">
    <location>
        <begin position="288"/>
        <end position="315"/>
    </location>
</feature>
<feature type="compositionally biased region" description="Polar residues" evidence="5">
    <location>
        <begin position="38"/>
        <end position="53"/>
    </location>
</feature>
<dbReference type="Gene3D" id="3.30.160.60">
    <property type="entry name" value="Classic Zinc Finger"/>
    <property type="match status" value="2"/>
</dbReference>
<accession>A0A7H8QGL3</accession>
<organism evidence="7 8">
    <name type="scientific">Talaromyces rugulosus</name>
    <name type="common">Penicillium rugulosum</name>
    <dbReference type="NCBI Taxonomy" id="121627"/>
    <lineage>
        <taxon>Eukaryota</taxon>
        <taxon>Fungi</taxon>
        <taxon>Dikarya</taxon>
        <taxon>Ascomycota</taxon>
        <taxon>Pezizomycotina</taxon>
        <taxon>Eurotiomycetes</taxon>
        <taxon>Eurotiomycetidae</taxon>
        <taxon>Eurotiales</taxon>
        <taxon>Trichocomaceae</taxon>
        <taxon>Talaromyces</taxon>
        <taxon>Talaromyces sect. Islandici</taxon>
    </lineage>
</organism>
<dbReference type="GO" id="GO:0000978">
    <property type="term" value="F:RNA polymerase II cis-regulatory region sequence-specific DNA binding"/>
    <property type="evidence" value="ECO:0007669"/>
    <property type="project" value="TreeGrafter"/>
</dbReference>
<dbReference type="KEGG" id="trg:TRUGW13939_00110"/>
<dbReference type="InterPro" id="IPR036236">
    <property type="entry name" value="Znf_C2H2_sf"/>
</dbReference>
<dbReference type="RefSeq" id="XP_035339218.1">
    <property type="nucleotide sequence ID" value="XM_035483325.1"/>
</dbReference>
<dbReference type="PANTHER" id="PTHR23235">
    <property type="entry name" value="KRUEPPEL-LIKE TRANSCRIPTION FACTOR"/>
    <property type="match status" value="1"/>
</dbReference>
<dbReference type="Pfam" id="PF00096">
    <property type="entry name" value="zf-C2H2"/>
    <property type="match status" value="2"/>
</dbReference>
<evidence type="ECO:0000256" key="4">
    <source>
        <dbReference type="PROSITE-ProRule" id="PRU00042"/>
    </source>
</evidence>
<dbReference type="InterPro" id="IPR013087">
    <property type="entry name" value="Znf_C2H2_type"/>
</dbReference>
<dbReference type="GO" id="GO:0000981">
    <property type="term" value="F:DNA-binding transcription factor activity, RNA polymerase II-specific"/>
    <property type="evidence" value="ECO:0007669"/>
    <property type="project" value="TreeGrafter"/>
</dbReference>
<evidence type="ECO:0000256" key="3">
    <source>
        <dbReference type="ARBA" id="ARBA00022833"/>
    </source>
</evidence>
<dbReference type="GeneID" id="55987627"/>
<keyword evidence="3" id="KW-0862">Zinc</keyword>
<name>A0A7H8QGL3_TALRU</name>
<dbReference type="EMBL" id="CP055898">
    <property type="protein sequence ID" value="QKX53039.1"/>
    <property type="molecule type" value="Genomic_DNA"/>
</dbReference>
<dbReference type="Proteomes" id="UP000509510">
    <property type="component" value="Chromosome I"/>
</dbReference>
<dbReference type="FunFam" id="3.30.160.60:FF:001278">
    <property type="entry name" value="C2H2 finger domain protein FlbC"/>
    <property type="match status" value="1"/>
</dbReference>
<dbReference type="OrthoDB" id="6077919at2759"/>
<keyword evidence="2 4" id="KW-0863">Zinc-finger</keyword>
<keyword evidence="8" id="KW-1185">Reference proteome</keyword>
<feature type="region of interest" description="Disordered" evidence="5">
    <location>
        <begin position="24"/>
        <end position="53"/>
    </location>
</feature>
<evidence type="ECO:0000313" key="8">
    <source>
        <dbReference type="Proteomes" id="UP000509510"/>
    </source>
</evidence>
<feature type="region of interest" description="Disordered" evidence="5">
    <location>
        <begin position="238"/>
        <end position="258"/>
    </location>
</feature>
<dbReference type="SMART" id="SM00355">
    <property type="entry name" value="ZnF_C2H2"/>
    <property type="match status" value="2"/>
</dbReference>
<sequence length="353" mass="38088">MVIENQNRQYGGMGFDHVYQNNLPHTQTPQFTDPWAAHTSSHSTPPVYTSTSMGSSQLAMNPVKHADVTRPTAISLPYSSIPVSAPSLVAGSNYPTSAYAGTEMMNMQHDMPRSTMDGAPSYTAAAPIGGFTPANYPPLNYSHGMHPHQDARRMSHSADARVSQPAATYSDAIDASRGMVALSQDLTPRNIYAPRNSRGSADSYGFPSTHSSVSSMSSTGNYPYYSASVGSVESSVTDYSSTSESYDGLPSRTLPRPNTLLGAAAPAGPQSMMSQFSSKMPSNAQKKHKCKVCDKRFTRPSSLQTHMYSHTGEKPYACDVEGCGRHFSVVSNLRRHKKVHKGEKEAGSGEDEE</sequence>
<reference evidence="8" key="1">
    <citation type="submission" date="2020-06" db="EMBL/GenBank/DDBJ databases">
        <title>A chromosome-scale genome assembly of Talaromyces rugulosus W13939.</title>
        <authorList>
            <person name="Wang B."/>
            <person name="Guo L."/>
            <person name="Ye K."/>
            <person name="Wang L."/>
        </authorList>
    </citation>
    <scope>NUCLEOTIDE SEQUENCE [LARGE SCALE GENOMIC DNA]</scope>
    <source>
        <strain evidence="8">W13939</strain>
    </source>
</reference>
<evidence type="ECO:0000313" key="7">
    <source>
        <dbReference type="EMBL" id="QKX53039.1"/>
    </source>
</evidence>
<dbReference type="AlphaFoldDB" id="A0A7H8QGL3"/>